<dbReference type="SUPFAM" id="SSF143447">
    <property type="entry name" value="AMMECR1-like"/>
    <property type="match status" value="1"/>
</dbReference>
<dbReference type="PANTHER" id="PTHR13016:SF0">
    <property type="entry name" value="AMME SYNDROME CANDIDATE GENE 1 PROTEIN"/>
    <property type="match status" value="1"/>
</dbReference>
<dbReference type="OrthoDB" id="24630at2759"/>
<dbReference type="Proteomes" id="UP000274131">
    <property type="component" value="Unassembled WGS sequence"/>
</dbReference>
<feature type="domain" description="AMMECR1" evidence="1">
    <location>
        <begin position="1"/>
        <end position="184"/>
    </location>
</feature>
<dbReference type="PANTHER" id="PTHR13016">
    <property type="entry name" value="AMMECR1 HOMOLOG"/>
    <property type="match status" value="1"/>
</dbReference>
<dbReference type="WBParaSite" id="EVEC_0000848501-mRNA-1">
    <property type="protein sequence ID" value="EVEC_0000848501-mRNA-1"/>
    <property type="gene ID" value="EVEC_0000848501"/>
</dbReference>
<dbReference type="EMBL" id="UXUI01009189">
    <property type="protein sequence ID" value="VDD93218.1"/>
    <property type="molecule type" value="Genomic_DNA"/>
</dbReference>
<organism evidence="4">
    <name type="scientific">Enterobius vermicularis</name>
    <name type="common">Human pinworm</name>
    <dbReference type="NCBI Taxonomy" id="51028"/>
    <lineage>
        <taxon>Eukaryota</taxon>
        <taxon>Metazoa</taxon>
        <taxon>Ecdysozoa</taxon>
        <taxon>Nematoda</taxon>
        <taxon>Chromadorea</taxon>
        <taxon>Rhabditida</taxon>
        <taxon>Spirurina</taxon>
        <taxon>Oxyuridomorpha</taxon>
        <taxon>Oxyuroidea</taxon>
        <taxon>Oxyuridae</taxon>
        <taxon>Enterobius</taxon>
    </lineage>
</organism>
<dbReference type="AlphaFoldDB" id="A0A0N4VD19"/>
<reference evidence="2 3" key="2">
    <citation type="submission" date="2018-10" db="EMBL/GenBank/DDBJ databases">
        <authorList>
            <consortium name="Pathogen Informatics"/>
        </authorList>
    </citation>
    <scope>NUCLEOTIDE SEQUENCE [LARGE SCALE GENOMIC DNA]</scope>
</reference>
<dbReference type="InterPro" id="IPR036071">
    <property type="entry name" value="AMMECR1_dom_sf"/>
</dbReference>
<dbReference type="NCBIfam" id="TIGR00296">
    <property type="entry name" value="TIGR00296 family protein"/>
    <property type="match status" value="1"/>
</dbReference>
<dbReference type="InterPro" id="IPR023473">
    <property type="entry name" value="AMMECR1"/>
</dbReference>
<evidence type="ECO:0000259" key="1">
    <source>
        <dbReference type="PROSITE" id="PS51112"/>
    </source>
</evidence>
<proteinExistence type="predicted"/>
<sequence>MTAYCFDVIYATLRNHQAPKVPACIPNDKYPLFVTWKKGYDRRLRGCIGTFNNLVLHKGLHEYAVISAFKDSRFDPIALHEVEHLHCAVSILINFEKARNYRDWIVGVHGIRIEFQDEHRSRDAVYLPEVAKEQGWDHVETLDNLIRKGGFRGPISEEMRLRVNVIRFQSEKVHMSHQVSESLLS</sequence>
<accession>A0A0N4VD19</accession>
<dbReference type="STRING" id="51028.A0A0N4VD19"/>
<keyword evidence="3" id="KW-1185">Reference proteome</keyword>
<evidence type="ECO:0000313" key="4">
    <source>
        <dbReference type="WBParaSite" id="EVEC_0000848501-mRNA-1"/>
    </source>
</evidence>
<dbReference type="PROSITE" id="PS51112">
    <property type="entry name" value="AMMECR1"/>
    <property type="match status" value="1"/>
</dbReference>
<name>A0A0N4VD19_ENTVE</name>
<dbReference type="InterPro" id="IPR027485">
    <property type="entry name" value="AMMECR1_N"/>
</dbReference>
<evidence type="ECO:0000313" key="3">
    <source>
        <dbReference type="Proteomes" id="UP000274131"/>
    </source>
</evidence>
<reference evidence="4" key="1">
    <citation type="submission" date="2017-02" db="UniProtKB">
        <authorList>
            <consortium name="WormBaseParasite"/>
        </authorList>
    </citation>
    <scope>IDENTIFICATION</scope>
</reference>
<dbReference type="Pfam" id="PF01871">
    <property type="entry name" value="AMMECR1"/>
    <property type="match status" value="1"/>
</dbReference>
<dbReference type="InterPro" id="IPR002733">
    <property type="entry name" value="AMMECR1_domain"/>
</dbReference>
<dbReference type="Gene3D" id="3.30.700.20">
    <property type="entry name" value="Hypothetical protein ph0010, domain 1"/>
    <property type="match status" value="1"/>
</dbReference>
<evidence type="ECO:0000313" key="2">
    <source>
        <dbReference type="EMBL" id="VDD93218.1"/>
    </source>
</evidence>
<gene>
    <name evidence="2" type="ORF">EVEC_LOCUS7969</name>
</gene>
<protein>
    <submittedName>
        <fullName evidence="4">AMMECR1 domain-containing protein</fullName>
    </submittedName>
</protein>